<gene>
    <name evidence="1" type="ORF">LTR37_012218</name>
</gene>
<evidence type="ECO:0000313" key="2">
    <source>
        <dbReference type="Proteomes" id="UP001281147"/>
    </source>
</evidence>
<reference evidence="1" key="1">
    <citation type="submission" date="2023-07" db="EMBL/GenBank/DDBJ databases">
        <title>Black Yeasts Isolated from many extreme environments.</title>
        <authorList>
            <person name="Coleine C."/>
            <person name="Stajich J.E."/>
            <person name="Selbmann L."/>
        </authorList>
    </citation>
    <scope>NUCLEOTIDE SEQUENCE</scope>
    <source>
        <strain evidence="1">CCFEE 5714</strain>
    </source>
</reference>
<name>A0ACC3MZR4_9PEZI</name>
<accession>A0ACC3MZR4</accession>
<protein>
    <submittedName>
        <fullName evidence="1">Uncharacterized protein</fullName>
    </submittedName>
</protein>
<organism evidence="1 2">
    <name type="scientific">Vermiconidia calcicola</name>
    <dbReference type="NCBI Taxonomy" id="1690605"/>
    <lineage>
        <taxon>Eukaryota</taxon>
        <taxon>Fungi</taxon>
        <taxon>Dikarya</taxon>
        <taxon>Ascomycota</taxon>
        <taxon>Pezizomycotina</taxon>
        <taxon>Dothideomycetes</taxon>
        <taxon>Dothideomycetidae</taxon>
        <taxon>Mycosphaerellales</taxon>
        <taxon>Extremaceae</taxon>
        <taxon>Vermiconidia</taxon>
    </lineage>
</organism>
<dbReference type="EMBL" id="JAUTXU010000112">
    <property type="protein sequence ID" value="KAK3707218.1"/>
    <property type="molecule type" value="Genomic_DNA"/>
</dbReference>
<evidence type="ECO:0000313" key="1">
    <source>
        <dbReference type="EMBL" id="KAK3707218.1"/>
    </source>
</evidence>
<dbReference type="Proteomes" id="UP001281147">
    <property type="component" value="Unassembled WGS sequence"/>
</dbReference>
<comment type="caution">
    <text evidence="1">The sequence shown here is derived from an EMBL/GenBank/DDBJ whole genome shotgun (WGS) entry which is preliminary data.</text>
</comment>
<proteinExistence type="predicted"/>
<sequence>MAHSKDIYETLDLSTDSLRLLQVQSPSDEDAIRCTTHNATIGTEQYTAVSYMWHPESGRERSPQPYIRLNGQRLEVGPNLFAFLEVAQQQYAGQTLWIDRLCIDQSNHDERNHQVSQMHRIYADAKTTLIWLGRGTDSTKQLFEFINCGRWNSQRFMRLQNRLRNPSNPHSCSCSNCSSGPNQEEILILKDGLETVFQNPYWSRQWIIQEIFLASRIEIMMGCHRTAWGSLFRPMDIQEHAGSFEYQLGGNMMCNVRILKDNPDGANEPTDLPSLVLKFKDHDCADPRDRVHAMLGIARQSEGFVVDYARTLYELVQYAIEHTRSTDVVMIQSMMHALELTVTQALSSFTAEFLDRPFRYDQVSGIMSYDEKRNLSSWSTAIAAFAQSRIMLPARQNLLQETWLQKFQASGPLSFFDVFLIVRLCSALRAYTAADASILGATINTSHQRKSCGSISQQ</sequence>
<keyword evidence="2" id="KW-1185">Reference proteome</keyword>